<feature type="transmembrane region" description="Helical" evidence="2">
    <location>
        <begin position="12"/>
        <end position="32"/>
    </location>
</feature>
<reference evidence="3 4" key="1">
    <citation type="submission" date="2019-05" db="EMBL/GenBank/DDBJ databases">
        <title>Another draft genome of Portunus trituberculatus and its Hox gene families provides insights of decapod evolution.</title>
        <authorList>
            <person name="Jeong J.-H."/>
            <person name="Song I."/>
            <person name="Kim S."/>
            <person name="Choi T."/>
            <person name="Kim D."/>
            <person name="Ryu S."/>
            <person name="Kim W."/>
        </authorList>
    </citation>
    <scope>NUCLEOTIDE SEQUENCE [LARGE SCALE GENOMIC DNA]</scope>
    <source>
        <tissue evidence="3">Muscle</tissue>
    </source>
</reference>
<dbReference type="AlphaFoldDB" id="A0A5B7F0X1"/>
<comment type="caution">
    <text evidence="3">The sequence shown here is derived from an EMBL/GenBank/DDBJ whole genome shotgun (WGS) entry which is preliminary data.</text>
</comment>
<gene>
    <name evidence="3" type="ORF">E2C01_032626</name>
</gene>
<protein>
    <submittedName>
        <fullName evidence="3">Uncharacterized protein</fullName>
    </submittedName>
</protein>
<evidence type="ECO:0000313" key="4">
    <source>
        <dbReference type="Proteomes" id="UP000324222"/>
    </source>
</evidence>
<dbReference type="Proteomes" id="UP000324222">
    <property type="component" value="Unassembled WGS sequence"/>
</dbReference>
<keyword evidence="2" id="KW-1133">Transmembrane helix</keyword>
<evidence type="ECO:0000256" key="1">
    <source>
        <dbReference type="SAM" id="MobiDB-lite"/>
    </source>
</evidence>
<evidence type="ECO:0000256" key="2">
    <source>
        <dbReference type="SAM" id="Phobius"/>
    </source>
</evidence>
<feature type="region of interest" description="Disordered" evidence="1">
    <location>
        <begin position="38"/>
        <end position="67"/>
    </location>
</feature>
<evidence type="ECO:0000313" key="3">
    <source>
        <dbReference type="EMBL" id="MPC39107.1"/>
    </source>
</evidence>
<dbReference type="EMBL" id="VSRR010004260">
    <property type="protein sequence ID" value="MPC39107.1"/>
    <property type="molecule type" value="Genomic_DNA"/>
</dbReference>
<name>A0A5B7F0X1_PORTR</name>
<keyword evidence="4" id="KW-1185">Reference proteome</keyword>
<keyword evidence="2" id="KW-0472">Membrane</keyword>
<dbReference type="OrthoDB" id="10037292at2759"/>
<keyword evidence="2" id="KW-0812">Transmembrane</keyword>
<organism evidence="3 4">
    <name type="scientific">Portunus trituberculatus</name>
    <name type="common">Swimming crab</name>
    <name type="synonym">Neptunus trituberculatus</name>
    <dbReference type="NCBI Taxonomy" id="210409"/>
    <lineage>
        <taxon>Eukaryota</taxon>
        <taxon>Metazoa</taxon>
        <taxon>Ecdysozoa</taxon>
        <taxon>Arthropoda</taxon>
        <taxon>Crustacea</taxon>
        <taxon>Multicrustacea</taxon>
        <taxon>Malacostraca</taxon>
        <taxon>Eumalacostraca</taxon>
        <taxon>Eucarida</taxon>
        <taxon>Decapoda</taxon>
        <taxon>Pleocyemata</taxon>
        <taxon>Brachyura</taxon>
        <taxon>Eubrachyura</taxon>
        <taxon>Portunoidea</taxon>
        <taxon>Portunidae</taxon>
        <taxon>Portuninae</taxon>
        <taxon>Portunus</taxon>
    </lineage>
</organism>
<accession>A0A5B7F0X1</accession>
<sequence>MEREGVERVKMFVVVTIAYVVFWGPLFLVTLLTPSGGKTGLSHEDAEGKSSKTKNRGERETRLGEGGEVRCEVRNGSMIQRGEKGKVLDEAWCESGHIVMGEVRSERMEEAEMDELGEVNVVT</sequence>
<proteinExistence type="predicted"/>
<feature type="compositionally biased region" description="Basic and acidic residues" evidence="1">
    <location>
        <begin position="41"/>
        <end position="67"/>
    </location>
</feature>